<sequence length="326" mass="38222">MLSNCPLSNWDLSYLKTEGIFQDILAESNIYMIVQRPVLYFHNLYVDPYNEKPLIRFEIRQKGNEAVLECAFPYGQSKLSCFADGGVKFHFTIDYEFISQKRLEPPFNNITTMLIYKDENGYGSWFTPEKMLFDYWNEILELEINGDITSFLQYKVHYIGKATEEHILRRLTGHEHLQDVLSIEMPLQYGSLPTDEIALLFFEFSDNIHLSMFSHGEITEDIFEQLMSGKIPEVPQRDLYLDAEKALIHAFTPKHNRVIYKHYPKGKQNLLTNPLYDIKAYTYSFLDPITLIFNDKFIKGNQDFFDVDMLLVKKDEPLVILKSSKN</sequence>
<proteinExistence type="predicted"/>
<keyword evidence="2" id="KW-1185">Reference proteome</keyword>
<evidence type="ECO:0000313" key="1">
    <source>
        <dbReference type="EMBL" id="SMG51690.1"/>
    </source>
</evidence>
<dbReference type="Proteomes" id="UP000192980">
    <property type="component" value="Unassembled WGS sequence"/>
</dbReference>
<gene>
    <name evidence="1" type="ORF">SAMN05660862_0021</name>
</gene>
<reference evidence="1 2" key="1">
    <citation type="submission" date="2017-04" db="EMBL/GenBank/DDBJ databases">
        <authorList>
            <person name="Afonso C.L."/>
            <person name="Miller P.J."/>
            <person name="Scott M.A."/>
            <person name="Spackman E."/>
            <person name="Goraichik I."/>
            <person name="Dimitrov K.M."/>
            <person name="Suarez D.L."/>
            <person name="Swayne D.E."/>
        </authorList>
    </citation>
    <scope>NUCLEOTIDE SEQUENCE [LARGE SCALE GENOMIC DNA]</scope>
    <source>
        <strain evidence="1 2">DSM 22418</strain>
    </source>
</reference>
<organism evidence="1 2">
    <name type="scientific">Sphingobacterium psychroaquaticum</name>
    <dbReference type="NCBI Taxonomy" id="561061"/>
    <lineage>
        <taxon>Bacteria</taxon>
        <taxon>Pseudomonadati</taxon>
        <taxon>Bacteroidota</taxon>
        <taxon>Sphingobacteriia</taxon>
        <taxon>Sphingobacteriales</taxon>
        <taxon>Sphingobacteriaceae</taxon>
        <taxon>Sphingobacterium</taxon>
    </lineage>
</organism>
<dbReference type="AlphaFoldDB" id="A0A1X7LDB0"/>
<name>A0A1X7LDB0_9SPHI</name>
<accession>A0A1X7LDB0</accession>
<protein>
    <submittedName>
        <fullName evidence="1">Uncharacterized protein</fullName>
    </submittedName>
</protein>
<evidence type="ECO:0000313" key="2">
    <source>
        <dbReference type="Proteomes" id="UP000192980"/>
    </source>
</evidence>
<dbReference type="EMBL" id="FXAU01000010">
    <property type="protein sequence ID" value="SMG51690.1"/>
    <property type="molecule type" value="Genomic_DNA"/>
</dbReference>